<evidence type="ECO:0000256" key="2">
    <source>
        <dbReference type="ARBA" id="ARBA00010729"/>
    </source>
</evidence>
<dbReference type="GO" id="GO:0030473">
    <property type="term" value="P:nuclear migration along microtubule"/>
    <property type="evidence" value="ECO:0007669"/>
    <property type="project" value="UniProtKB-ARBA"/>
</dbReference>
<feature type="domain" description="EB1 C-terminal" evidence="13">
    <location>
        <begin position="164"/>
        <end position="240"/>
    </location>
</feature>
<keyword evidence="7" id="KW-0206">Cytoskeleton</keyword>
<dbReference type="Gene3D" id="1.10.418.10">
    <property type="entry name" value="Calponin-like domain"/>
    <property type="match status" value="1"/>
</dbReference>
<evidence type="ECO:0000256" key="4">
    <source>
        <dbReference type="ARBA" id="ARBA00022618"/>
    </source>
</evidence>
<keyword evidence="4" id="KW-0132">Cell division</keyword>
<dbReference type="InterPro" id="IPR036133">
    <property type="entry name" value="EB1_C_sf"/>
</dbReference>
<feature type="compositionally biased region" description="Polar residues" evidence="11">
    <location>
        <begin position="133"/>
        <end position="142"/>
    </location>
</feature>
<evidence type="ECO:0000256" key="11">
    <source>
        <dbReference type="SAM" id="MobiDB-lite"/>
    </source>
</evidence>
<dbReference type="Pfam" id="PF00307">
    <property type="entry name" value="CH"/>
    <property type="match status" value="1"/>
</dbReference>
<accession>A0A409YRG1</accession>
<gene>
    <name evidence="14" type="ORF">CVT26_009103</name>
</gene>
<dbReference type="PROSITE" id="PS50021">
    <property type="entry name" value="CH"/>
    <property type="match status" value="1"/>
</dbReference>
<name>A0A409YRG1_9AGAR</name>
<dbReference type="GO" id="GO:0051010">
    <property type="term" value="F:microtubule plus-end binding"/>
    <property type="evidence" value="ECO:0007669"/>
    <property type="project" value="UniProtKB-ARBA"/>
</dbReference>
<dbReference type="AlphaFoldDB" id="A0A409YRG1"/>
<dbReference type="GO" id="GO:0051233">
    <property type="term" value="C:spindle midzone"/>
    <property type="evidence" value="ECO:0007669"/>
    <property type="project" value="UniProtKB-ARBA"/>
</dbReference>
<dbReference type="Proteomes" id="UP000284706">
    <property type="component" value="Unassembled WGS sequence"/>
</dbReference>
<dbReference type="InterPro" id="IPR036872">
    <property type="entry name" value="CH_dom_sf"/>
</dbReference>
<dbReference type="GO" id="GO:0035372">
    <property type="term" value="P:protein localization to microtubule"/>
    <property type="evidence" value="ECO:0007669"/>
    <property type="project" value="UniProtKB-ARBA"/>
</dbReference>
<dbReference type="GO" id="GO:0051301">
    <property type="term" value="P:cell division"/>
    <property type="evidence" value="ECO:0007669"/>
    <property type="project" value="UniProtKB-KW"/>
</dbReference>
<reference evidence="14 15" key="1">
    <citation type="journal article" date="2018" name="Evol. Lett.">
        <title>Horizontal gene cluster transfer increased hallucinogenic mushroom diversity.</title>
        <authorList>
            <person name="Reynolds H.T."/>
            <person name="Vijayakumar V."/>
            <person name="Gluck-Thaler E."/>
            <person name="Korotkin H.B."/>
            <person name="Matheny P.B."/>
            <person name="Slot J.C."/>
        </authorList>
    </citation>
    <scope>NUCLEOTIDE SEQUENCE [LARGE SCALE GENOMIC DNA]</scope>
    <source>
        <strain evidence="14 15">SRW20</strain>
    </source>
</reference>
<dbReference type="InParanoid" id="A0A409YRG1"/>
<keyword evidence="6" id="KW-0498">Mitosis</keyword>
<keyword evidence="3" id="KW-0963">Cytoplasm</keyword>
<evidence type="ECO:0000256" key="7">
    <source>
        <dbReference type="ARBA" id="ARBA00023212"/>
    </source>
</evidence>
<dbReference type="InterPro" id="IPR001715">
    <property type="entry name" value="CH_dom"/>
</dbReference>
<evidence type="ECO:0000256" key="5">
    <source>
        <dbReference type="ARBA" id="ARBA00022701"/>
    </source>
</evidence>
<dbReference type="FunFam" id="1.20.5.1430:FF:000005">
    <property type="entry name" value="Eb1, isoform E"/>
    <property type="match status" value="1"/>
</dbReference>
<comment type="caution">
    <text evidence="14">The sequence shown here is derived from an EMBL/GenBank/DDBJ whole genome shotgun (WGS) entry which is preliminary data.</text>
</comment>
<feature type="domain" description="Calponin-homology (CH)" evidence="12">
    <location>
        <begin position="3"/>
        <end position="104"/>
    </location>
</feature>
<dbReference type="GO" id="GO:0035371">
    <property type="term" value="C:microtubule plus-end"/>
    <property type="evidence" value="ECO:0007669"/>
    <property type="project" value="UniProtKB-ARBA"/>
</dbReference>
<dbReference type="PANTHER" id="PTHR10623">
    <property type="entry name" value="MICROTUBULE-ASSOCIATED PROTEIN RP/EB FAMILY MEMBER"/>
    <property type="match status" value="1"/>
</dbReference>
<keyword evidence="8" id="KW-0131">Cell cycle</keyword>
<dbReference type="SUPFAM" id="SSF140612">
    <property type="entry name" value="EB1 dimerisation domain-like"/>
    <property type="match status" value="1"/>
</dbReference>
<dbReference type="InterPro" id="IPR027328">
    <property type="entry name" value="MAPRE"/>
</dbReference>
<feature type="region of interest" description="Disordered" evidence="11">
    <location>
        <begin position="236"/>
        <end position="255"/>
    </location>
</feature>
<protein>
    <recommendedName>
        <fullName evidence="16">EB1 C-terminal domain-containing protein</fullName>
    </recommendedName>
</protein>
<dbReference type="STRING" id="231916.A0A409YRG1"/>
<dbReference type="FunFam" id="1.10.418.10:FF:000028">
    <property type="entry name" value="RP/EB family microtubule-associated protein"/>
    <property type="match status" value="1"/>
</dbReference>
<dbReference type="OrthoDB" id="2119228at2759"/>
<evidence type="ECO:0000256" key="6">
    <source>
        <dbReference type="ARBA" id="ARBA00022776"/>
    </source>
</evidence>
<evidence type="ECO:0000256" key="3">
    <source>
        <dbReference type="ARBA" id="ARBA00022490"/>
    </source>
</evidence>
<dbReference type="PROSITE" id="PS51230">
    <property type="entry name" value="EB1_C"/>
    <property type="match status" value="1"/>
</dbReference>
<comment type="similarity">
    <text evidence="2">Belongs to the MAPRE family.</text>
</comment>
<organism evidence="14 15">
    <name type="scientific">Gymnopilus dilepis</name>
    <dbReference type="NCBI Taxonomy" id="231916"/>
    <lineage>
        <taxon>Eukaryota</taxon>
        <taxon>Fungi</taxon>
        <taxon>Dikarya</taxon>
        <taxon>Basidiomycota</taxon>
        <taxon>Agaricomycotina</taxon>
        <taxon>Agaricomycetes</taxon>
        <taxon>Agaricomycetidae</taxon>
        <taxon>Agaricales</taxon>
        <taxon>Agaricineae</taxon>
        <taxon>Hymenogastraceae</taxon>
        <taxon>Gymnopilus</taxon>
    </lineage>
</organism>
<dbReference type="GO" id="GO:0072686">
    <property type="term" value="C:mitotic spindle"/>
    <property type="evidence" value="ECO:0007669"/>
    <property type="project" value="UniProtKB-ARBA"/>
</dbReference>
<feature type="region of interest" description="Disordered" evidence="11">
    <location>
        <begin position="126"/>
        <end position="169"/>
    </location>
</feature>
<dbReference type="EMBL" id="NHYE01000459">
    <property type="protein sequence ID" value="PPR05579.1"/>
    <property type="molecule type" value="Genomic_DNA"/>
</dbReference>
<evidence type="ECO:0000259" key="13">
    <source>
        <dbReference type="PROSITE" id="PS51230"/>
    </source>
</evidence>
<evidence type="ECO:0000256" key="1">
    <source>
        <dbReference type="ARBA" id="ARBA00004245"/>
    </source>
</evidence>
<dbReference type="SUPFAM" id="SSF47576">
    <property type="entry name" value="Calponin-homology domain, CH-domain"/>
    <property type="match status" value="1"/>
</dbReference>
<comment type="subcellular location">
    <subcellularLocation>
        <location evidence="1">Cytoplasm</location>
        <location evidence="1">Cytoskeleton</location>
    </subcellularLocation>
</comment>
<keyword evidence="10" id="KW-0175">Coiled coil</keyword>
<evidence type="ECO:0000256" key="10">
    <source>
        <dbReference type="SAM" id="Coils"/>
    </source>
</evidence>
<proteinExistence type="inferred from homology"/>
<keyword evidence="15" id="KW-1185">Reference proteome</keyword>
<evidence type="ECO:0000313" key="14">
    <source>
        <dbReference type="EMBL" id="PPR05579.1"/>
    </source>
</evidence>
<sequence>MAGVSRTDLLNWLNDLLQINYTKVEQCGSGGAYCQILDSIYGDVPMNRVKMNAKHEYEFVANYKVMQNLFKSHKIDKPIPVEKLVKCKMQDNLEFLQWMKRFWDANYPGGAYDAVARRKGAALEPPATVAPLPSSSSASRTHNVGAVGGVRSGGRTPVGGHRAGSAQPNEAVQQLQTQLQEMGVHLEGLEKERDFYFEKLRDIEILVQAQLEALEAEGKEDVTLKEIQKILYSTEEGFEVPDPDAVPPVDEEETF</sequence>
<evidence type="ECO:0000259" key="12">
    <source>
        <dbReference type="PROSITE" id="PS50021"/>
    </source>
</evidence>
<evidence type="ECO:0000313" key="15">
    <source>
        <dbReference type="Proteomes" id="UP000284706"/>
    </source>
</evidence>
<dbReference type="Pfam" id="PF03271">
    <property type="entry name" value="EB1"/>
    <property type="match status" value="1"/>
</dbReference>
<evidence type="ECO:0008006" key="16">
    <source>
        <dbReference type="Google" id="ProtNLM"/>
    </source>
</evidence>
<keyword evidence="5 9" id="KW-0493">Microtubule</keyword>
<feature type="coiled-coil region" evidence="10">
    <location>
        <begin position="172"/>
        <end position="206"/>
    </location>
</feature>
<evidence type="ECO:0000256" key="9">
    <source>
        <dbReference type="PROSITE-ProRule" id="PRU00576"/>
    </source>
</evidence>
<dbReference type="InterPro" id="IPR004953">
    <property type="entry name" value="EB1_C"/>
</dbReference>
<dbReference type="FunCoup" id="A0A409YRG1">
    <property type="interactions" value="223"/>
</dbReference>
<evidence type="ECO:0000256" key="8">
    <source>
        <dbReference type="ARBA" id="ARBA00023306"/>
    </source>
</evidence>
<dbReference type="Gene3D" id="1.20.5.1430">
    <property type="match status" value="1"/>
</dbReference>